<keyword evidence="3" id="KW-0255">Endonuclease</keyword>
<dbReference type="Proteomes" id="UP000070184">
    <property type="component" value="Unassembled WGS sequence"/>
</dbReference>
<evidence type="ECO:0000313" key="7">
    <source>
        <dbReference type="EMBL" id="KXA90544.1"/>
    </source>
</evidence>
<reference evidence="7 8" key="1">
    <citation type="journal article" date="2016" name="Sci. Rep.">
        <title>Metabolic traits of an uncultured archaeal lineage -MSBL1- from brine pools of the Red Sea.</title>
        <authorList>
            <person name="Mwirichia R."/>
            <person name="Alam I."/>
            <person name="Rashid M."/>
            <person name="Vinu M."/>
            <person name="Ba-Alawi W."/>
            <person name="Anthony Kamau A."/>
            <person name="Kamanda Ngugi D."/>
            <person name="Goker M."/>
            <person name="Klenk H.P."/>
            <person name="Bajic V."/>
            <person name="Stingl U."/>
        </authorList>
    </citation>
    <scope>NUCLEOTIDE SEQUENCE [LARGE SCALE GENOMIC DNA]</scope>
    <source>
        <strain evidence="7">SCGC-AAA259B11</strain>
    </source>
</reference>
<evidence type="ECO:0000256" key="6">
    <source>
        <dbReference type="ARBA" id="ARBA00023016"/>
    </source>
</evidence>
<keyword evidence="4" id="KW-0378">Hydrolase</keyword>
<protein>
    <recommendedName>
        <fullName evidence="9">Type II toxin-antitoxin system HicA family toxin</fullName>
    </recommendedName>
</protein>
<dbReference type="SUPFAM" id="SSF54786">
    <property type="entry name" value="YcfA/nrd intein domain"/>
    <property type="match status" value="1"/>
</dbReference>
<evidence type="ECO:0000256" key="2">
    <source>
        <dbReference type="ARBA" id="ARBA00022722"/>
    </source>
</evidence>
<evidence type="ECO:0000256" key="5">
    <source>
        <dbReference type="ARBA" id="ARBA00022884"/>
    </source>
</evidence>
<dbReference type="PATRIC" id="fig|1698260.3.peg.339"/>
<comment type="caution">
    <text evidence="7">The sequence shown here is derived from an EMBL/GenBank/DDBJ whole genome shotgun (WGS) entry which is preliminary data.</text>
</comment>
<keyword evidence="1" id="KW-1277">Toxin-antitoxin system</keyword>
<dbReference type="Gene3D" id="3.30.920.30">
    <property type="entry name" value="Hypothetical protein"/>
    <property type="match status" value="1"/>
</dbReference>
<dbReference type="AlphaFoldDB" id="A0A133U8N4"/>
<proteinExistence type="predicted"/>
<dbReference type="GO" id="GO:0016787">
    <property type="term" value="F:hydrolase activity"/>
    <property type="evidence" value="ECO:0007669"/>
    <property type="project" value="UniProtKB-KW"/>
</dbReference>
<dbReference type="GO" id="GO:0003729">
    <property type="term" value="F:mRNA binding"/>
    <property type="evidence" value="ECO:0007669"/>
    <property type="project" value="InterPro"/>
</dbReference>
<dbReference type="InterPro" id="IPR038570">
    <property type="entry name" value="HicA_sf"/>
</dbReference>
<keyword evidence="8" id="KW-1185">Reference proteome</keyword>
<dbReference type="GO" id="GO:0004519">
    <property type="term" value="F:endonuclease activity"/>
    <property type="evidence" value="ECO:0007669"/>
    <property type="project" value="UniProtKB-KW"/>
</dbReference>
<evidence type="ECO:0000256" key="1">
    <source>
        <dbReference type="ARBA" id="ARBA00022649"/>
    </source>
</evidence>
<dbReference type="InterPro" id="IPR012933">
    <property type="entry name" value="HicA_mRNA_interferase"/>
</dbReference>
<evidence type="ECO:0000313" key="8">
    <source>
        <dbReference type="Proteomes" id="UP000070184"/>
    </source>
</evidence>
<accession>A0A133U8N4</accession>
<dbReference type="EMBL" id="LHXK01000003">
    <property type="protein sequence ID" value="KXA90544.1"/>
    <property type="molecule type" value="Genomic_DNA"/>
</dbReference>
<evidence type="ECO:0000256" key="3">
    <source>
        <dbReference type="ARBA" id="ARBA00022759"/>
    </source>
</evidence>
<gene>
    <name evidence="7" type="ORF">AKJ61_00450</name>
</gene>
<dbReference type="Pfam" id="PF07927">
    <property type="entry name" value="HicA_toxin"/>
    <property type="match status" value="1"/>
</dbReference>
<evidence type="ECO:0008006" key="9">
    <source>
        <dbReference type="Google" id="ProtNLM"/>
    </source>
</evidence>
<sequence length="79" mass="9163">MIFSGEEVIRALQKRKFVPVRQSGSHVILKYRSPVNPEDVRVVTVPLHDELNTSTLRSIAEQAGAKDFQKFKKWIDRNR</sequence>
<name>A0A133U8N4_9EURY</name>
<keyword evidence="2" id="KW-0540">Nuclease</keyword>
<keyword evidence="6" id="KW-0346">Stress response</keyword>
<keyword evidence="5" id="KW-0694">RNA-binding</keyword>
<organism evidence="7 8">
    <name type="scientific">candidate division MSBL1 archaeon SCGC-AAA259B11</name>
    <dbReference type="NCBI Taxonomy" id="1698260"/>
    <lineage>
        <taxon>Archaea</taxon>
        <taxon>Methanobacteriati</taxon>
        <taxon>Methanobacteriota</taxon>
        <taxon>candidate division MSBL1</taxon>
    </lineage>
</organism>
<evidence type="ECO:0000256" key="4">
    <source>
        <dbReference type="ARBA" id="ARBA00022801"/>
    </source>
</evidence>